<protein>
    <submittedName>
        <fullName evidence="1">Uncharacterized protein</fullName>
    </submittedName>
</protein>
<dbReference type="Proteomes" id="UP001153332">
    <property type="component" value="Unassembled WGS sequence"/>
</dbReference>
<sequence length="451" mass="50300">MVLISAKYELLPFKCRLGRQWISFDHITNNGDGRGYSMYGSDDSGAAEYLGSGDLVVFDEIDLEKAVLKGGPIPDGWVTHLPNSYIPVSDQIRDYYTEKKTAYRSAQAARVNPNAAATPDACLNQRINYKFSVPDPTTCYQLHDRARYSEHPFAVGLAGEGRYRYPTILTSMVLTPEQHSGTRPHTGVSSRREGRGGSSHRESRGGGSRRYQCDKEAIGLHETFILFSAPQEGSIRNFYSAYFGESNTSGFAYLSHESKWEIVDAITDNGYGQGYSMFRQHIYIGSGNLVVYDEIDGEELTLEGGPIPSGWVTHFPHGYCSVSDALRARYQEKKVAFRSFLKDLVDIELEPDACIASDEAIYKLASVDPATRYRLGEVAVPSHQYAVGFNGVRIRLPTLHSNRTADIMAIYPWLQRMPSPEPSLPQSGGHSRGRRRYIRGRGRGSRSGYEV</sequence>
<organism evidence="1 2">
    <name type="scientific">Lasiodiplodia mahajangana</name>
    <dbReference type="NCBI Taxonomy" id="1108764"/>
    <lineage>
        <taxon>Eukaryota</taxon>
        <taxon>Fungi</taxon>
        <taxon>Dikarya</taxon>
        <taxon>Ascomycota</taxon>
        <taxon>Pezizomycotina</taxon>
        <taxon>Dothideomycetes</taxon>
        <taxon>Dothideomycetes incertae sedis</taxon>
        <taxon>Botryosphaeriales</taxon>
        <taxon>Botryosphaeriaceae</taxon>
        <taxon>Lasiodiplodia</taxon>
    </lineage>
</organism>
<reference evidence="1" key="1">
    <citation type="submission" date="2022-12" db="EMBL/GenBank/DDBJ databases">
        <title>Genome Sequence of Lasiodiplodia mahajangana.</title>
        <authorList>
            <person name="Buettner E."/>
        </authorList>
    </citation>
    <scope>NUCLEOTIDE SEQUENCE</scope>
    <source>
        <strain evidence="1">VT137</strain>
    </source>
</reference>
<gene>
    <name evidence="1" type="ORF">O1611_g6160</name>
</gene>
<accession>A0ACC2JIX5</accession>
<evidence type="ECO:0000313" key="2">
    <source>
        <dbReference type="Proteomes" id="UP001153332"/>
    </source>
</evidence>
<evidence type="ECO:0000313" key="1">
    <source>
        <dbReference type="EMBL" id="KAJ8127476.1"/>
    </source>
</evidence>
<dbReference type="EMBL" id="JAPUUL010001411">
    <property type="protein sequence ID" value="KAJ8127476.1"/>
    <property type="molecule type" value="Genomic_DNA"/>
</dbReference>
<name>A0ACC2JIX5_9PEZI</name>
<keyword evidence="2" id="KW-1185">Reference proteome</keyword>
<proteinExistence type="predicted"/>
<comment type="caution">
    <text evidence="1">The sequence shown here is derived from an EMBL/GenBank/DDBJ whole genome shotgun (WGS) entry which is preliminary data.</text>
</comment>